<reference evidence="3" key="1">
    <citation type="submission" date="2007-07" db="EMBL/GenBank/DDBJ databases">
        <title>PCAP assembly of the Caenorhabditis remanei genome.</title>
        <authorList>
            <consortium name="The Caenorhabditis remanei Sequencing Consortium"/>
            <person name="Wilson R.K."/>
        </authorList>
    </citation>
    <scope>NUCLEOTIDE SEQUENCE [LARGE SCALE GENOMIC DNA]</scope>
    <source>
        <strain evidence="3">PB4641</strain>
    </source>
</reference>
<keyword evidence="1" id="KW-0732">Signal</keyword>
<evidence type="ECO:0000256" key="1">
    <source>
        <dbReference type="SAM" id="SignalP"/>
    </source>
</evidence>
<evidence type="ECO:0000259" key="2">
    <source>
        <dbReference type="SMART" id="SM00605"/>
    </source>
</evidence>
<dbReference type="SMART" id="SM00605">
    <property type="entry name" value="CW"/>
    <property type="match status" value="1"/>
</dbReference>
<dbReference type="eggNOG" id="KOG4297">
    <property type="taxonomic scope" value="Eukaryota"/>
</dbReference>
<name>E3N7E6_CAERE</name>
<dbReference type="HOGENOM" id="CLU_045736_2_0_1"/>
<organism evidence="4">
    <name type="scientific">Caenorhabditis remanei</name>
    <name type="common">Caenorhabditis vulgaris</name>
    <dbReference type="NCBI Taxonomy" id="31234"/>
    <lineage>
        <taxon>Eukaryota</taxon>
        <taxon>Metazoa</taxon>
        <taxon>Ecdysozoa</taxon>
        <taxon>Nematoda</taxon>
        <taxon>Chromadorea</taxon>
        <taxon>Rhabditida</taxon>
        <taxon>Rhabditina</taxon>
        <taxon>Rhabditomorpha</taxon>
        <taxon>Rhabditoidea</taxon>
        <taxon>Rhabditidae</taxon>
        <taxon>Peloderinae</taxon>
        <taxon>Caenorhabditis</taxon>
    </lineage>
</organism>
<keyword evidence="4" id="KW-1185">Reference proteome</keyword>
<dbReference type="SUPFAM" id="SSF56436">
    <property type="entry name" value="C-type lectin-like"/>
    <property type="match status" value="1"/>
</dbReference>
<dbReference type="InterPro" id="IPR016187">
    <property type="entry name" value="CTDL_fold"/>
</dbReference>
<protein>
    <submittedName>
        <fullName evidence="3">CRE-CLEC-112 protein</fullName>
    </submittedName>
</protein>
<dbReference type="PANTHER" id="PTHR47629">
    <property type="entry name" value="C-TYPE LECTIN-RELATED"/>
    <property type="match status" value="1"/>
</dbReference>
<feature type="chain" id="PRO_5003178242" evidence="1">
    <location>
        <begin position="18"/>
        <end position="324"/>
    </location>
</feature>
<sequence>MNTILFILMLCASLTTPDKMIVIFGKPQEESFSKISLDFMSCVDYCYELDSCMAVYSASEAEDCHIFDVGQLSKVTETDESDGQKVAFKMNTTMCYESSEDNSMIVSFKKSRPHIQNLEFQTDGPPNQICNITNANGVWKFTPCPSCPSNFTMFTRPNGKWCIGVVPTIPFVTNPQAESLCQTNYGGVLTREPQDHANAFLAETFRIDVVIPMLGSPLWSAWTTVGFWINGQRKEACKTQKSSLCNTTAGFDFTDPLLSENPTGYIWGVNQPSGGGTFDSSCLHFSFNTSTKMTQSVDDYTCGVNSSTTGSAGFVGYICGVVPS</sequence>
<dbReference type="OrthoDB" id="5794503at2759"/>
<gene>
    <name evidence="3" type="primary">Cre-clec-112</name>
    <name evidence="3" type="ORF">CRE_13037</name>
</gene>
<dbReference type="Proteomes" id="UP000008281">
    <property type="component" value="Unassembled WGS sequence"/>
</dbReference>
<feature type="signal peptide" evidence="1">
    <location>
        <begin position="1"/>
        <end position="17"/>
    </location>
</feature>
<feature type="domain" description="PAN-3" evidence="2">
    <location>
        <begin position="1"/>
        <end position="129"/>
    </location>
</feature>
<dbReference type="Pfam" id="PF08277">
    <property type="entry name" value="PAN_3"/>
    <property type="match status" value="1"/>
</dbReference>
<dbReference type="STRING" id="31234.E3N7E6"/>
<evidence type="ECO:0000313" key="3">
    <source>
        <dbReference type="EMBL" id="EFO88491.1"/>
    </source>
</evidence>
<dbReference type="AlphaFoldDB" id="E3N7E6"/>
<evidence type="ECO:0000313" key="4">
    <source>
        <dbReference type="Proteomes" id="UP000008281"/>
    </source>
</evidence>
<proteinExistence type="predicted"/>
<accession>E3N7E6</accession>
<dbReference type="InParanoid" id="E3N7E6"/>
<dbReference type="FunCoup" id="E3N7E6">
    <property type="interactions" value="1857"/>
</dbReference>
<dbReference type="EMBL" id="DS268547">
    <property type="protein sequence ID" value="EFO88491.1"/>
    <property type="molecule type" value="Genomic_DNA"/>
</dbReference>
<dbReference type="InterPro" id="IPR006583">
    <property type="entry name" value="PAN-3_domain"/>
</dbReference>
<dbReference type="PANTHER" id="PTHR47629:SF11">
    <property type="entry name" value="PAN-3 DOMAIN-CONTAINING PROTEIN"/>
    <property type="match status" value="1"/>
</dbReference>